<dbReference type="CDD" id="cd06561">
    <property type="entry name" value="AlkD_like"/>
    <property type="match status" value="1"/>
</dbReference>
<evidence type="ECO:0000313" key="2">
    <source>
        <dbReference type="Proteomes" id="UP000177528"/>
    </source>
</evidence>
<reference evidence="1 2" key="1">
    <citation type="journal article" date="2016" name="Nat. Commun.">
        <title>Thousands of microbial genomes shed light on interconnected biogeochemical processes in an aquifer system.</title>
        <authorList>
            <person name="Anantharaman K."/>
            <person name="Brown C.T."/>
            <person name="Hug L.A."/>
            <person name="Sharon I."/>
            <person name="Castelle C.J."/>
            <person name="Probst A.J."/>
            <person name="Thomas B.C."/>
            <person name="Singh A."/>
            <person name="Wilkins M.J."/>
            <person name="Karaoz U."/>
            <person name="Brodie E.L."/>
            <person name="Williams K.H."/>
            <person name="Hubbard S.S."/>
            <person name="Banfield J.F."/>
        </authorList>
    </citation>
    <scope>NUCLEOTIDE SEQUENCE [LARGE SCALE GENOMIC DNA]</scope>
</reference>
<comment type="caution">
    <text evidence="1">The sequence shown here is derived from an EMBL/GenBank/DDBJ whole genome shotgun (WGS) entry which is preliminary data.</text>
</comment>
<sequence length="244" mass="28423">MISLLESIHSELKLNADPAYKKSQQRFFKEGIELYGVRIPIVRKIASKFFRKIERSPAVDASHHFRVTIFALCEELLKTNMQEDSVIVYDFAYRMRTEFEPKDFVVFDRWVKNYVNNWAKCDDLCTGALGELLATYPQLIQKTVPWRKSKNRWVRRASAVALIVPIKRSNTLPDVFAAADALMADEDDLVRKGYGWLLKEASNIYPNEVFAYVMKNKAKMSRVALRYAIEKMPKDWKRQAMAKL</sequence>
<dbReference type="EMBL" id="MHHR01000011">
    <property type="protein sequence ID" value="OGY34677.1"/>
    <property type="molecule type" value="Genomic_DNA"/>
</dbReference>
<dbReference type="Pfam" id="PF08713">
    <property type="entry name" value="DNA_alkylation"/>
    <property type="match status" value="1"/>
</dbReference>
<evidence type="ECO:0000313" key="1">
    <source>
        <dbReference type="EMBL" id="OGY34677.1"/>
    </source>
</evidence>
<dbReference type="PANTHER" id="PTHR34070">
    <property type="entry name" value="ARMADILLO-TYPE FOLD"/>
    <property type="match status" value="1"/>
</dbReference>
<protein>
    <recommendedName>
        <fullName evidence="3">DNA alkylation repair protein</fullName>
    </recommendedName>
</protein>
<dbReference type="Gene3D" id="1.25.10.90">
    <property type="match status" value="1"/>
</dbReference>
<dbReference type="InterPro" id="IPR016024">
    <property type="entry name" value="ARM-type_fold"/>
</dbReference>
<evidence type="ECO:0008006" key="3">
    <source>
        <dbReference type="Google" id="ProtNLM"/>
    </source>
</evidence>
<dbReference type="Proteomes" id="UP000177528">
    <property type="component" value="Unassembled WGS sequence"/>
</dbReference>
<organism evidence="1 2">
    <name type="scientific">Candidatus Andersenbacteria bacterium RIFCSPHIGHO2_12_FULL_45_11</name>
    <dbReference type="NCBI Taxonomy" id="1797281"/>
    <lineage>
        <taxon>Bacteria</taxon>
        <taxon>Candidatus Anderseniibacteriota</taxon>
    </lineage>
</organism>
<name>A0A1G1X5T7_9BACT</name>
<dbReference type="InterPro" id="IPR014825">
    <property type="entry name" value="DNA_alkylation"/>
</dbReference>
<dbReference type="PANTHER" id="PTHR34070:SF1">
    <property type="entry name" value="DNA ALKYLATION REPAIR PROTEIN"/>
    <property type="match status" value="1"/>
</dbReference>
<gene>
    <name evidence="1" type="ORF">A3D99_05045</name>
</gene>
<accession>A0A1G1X5T7</accession>
<dbReference type="AlphaFoldDB" id="A0A1G1X5T7"/>
<proteinExistence type="predicted"/>
<dbReference type="SUPFAM" id="SSF48371">
    <property type="entry name" value="ARM repeat"/>
    <property type="match status" value="1"/>
</dbReference>